<name>A0A0E9V4A7_ANGAN</name>
<protein>
    <submittedName>
        <fullName evidence="1">Uncharacterized protein</fullName>
    </submittedName>
</protein>
<reference evidence="1" key="1">
    <citation type="submission" date="2014-11" db="EMBL/GenBank/DDBJ databases">
        <authorList>
            <person name="Amaro Gonzalez C."/>
        </authorList>
    </citation>
    <scope>NUCLEOTIDE SEQUENCE</scope>
</reference>
<organism evidence="1">
    <name type="scientific">Anguilla anguilla</name>
    <name type="common">European freshwater eel</name>
    <name type="synonym">Muraena anguilla</name>
    <dbReference type="NCBI Taxonomy" id="7936"/>
    <lineage>
        <taxon>Eukaryota</taxon>
        <taxon>Metazoa</taxon>
        <taxon>Chordata</taxon>
        <taxon>Craniata</taxon>
        <taxon>Vertebrata</taxon>
        <taxon>Euteleostomi</taxon>
        <taxon>Actinopterygii</taxon>
        <taxon>Neopterygii</taxon>
        <taxon>Teleostei</taxon>
        <taxon>Anguilliformes</taxon>
        <taxon>Anguillidae</taxon>
        <taxon>Anguilla</taxon>
    </lineage>
</organism>
<dbReference type="AlphaFoldDB" id="A0A0E9V4A7"/>
<dbReference type="EMBL" id="GBXM01036317">
    <property type="protein sequence ID" value="JAH72260.1"/>
    <property type="molecule type" value="Transcribed_RNA"/>
</dbReference>
<proteinExistence type="predicted"/>
<evidence type="ECO:0000313" key="1">
    <source>
        <dbReference type="EMBL" id="JAH72260.1"/>
    </source>
</evidence>
<sequence>MCTVSKPGTVRSYLTFLSIFLFCLKNRNKLGFISGS</sequence>
<reference evidence="1" key="2">
    <citation type="journal article" date="2015" name="Fish Shellfish Immunol.">
        <title>Early steps in the European eel (Anguilla anguilla)-Vibrio vulnificus interaction in the gills: Role of the RtxA13 toxin.</title>
        <authorList>
            <person name="Callol A."/>
            <person name="Pajuelo D."/>
            <person name="Ebbesson L."/>
            <person name="Teles M."/>
            <person name="MacKenzie S."/>
            <person name="Amaro C."/>
        </authorList>
    </citation>
    <scope>NUCLEOTIDE SEQUENCE</scope>
</reference>
<accession>A0A0E9V4A7</accession>